<evidence type="ECO:0000256" key="8">
    <source>
        <dbReference type="RuleBase" id="RU004414"/>
    </source>
</evidence>
<keyword evidence="6 8" id="KW-0699">rRNA-binding</keyword>
<name>A0A1F4UDR7_UNCW3</name>
<dbReference type="GO" id="GO:0022625">
    <property type="term" value="C:cytosolic large ribosomal subunit"/>
    <property type="evidence" value="ECO:0007669"/>
    <property type="project" value="TreeGrafter"/>
</dbReference>
<dbReference type="Gene3D" id="3.90.1170.10">
    <property type="entry name" value="Ribosomal protein L10e/L16"/>
    <property type="match status" value="1"/>
</dbReference>
<dbReference type="SUPFAM" id="SSF54686">
    <property type="entry name" value="Ribosomal protein L16p/L10e"/>
    <property type="match status" value="1"/>
</dbReference>
<dbReference type="PROSITE" id="PS00586">
    <property type="entry name" value="RIBOSOMAL_L16_1"/>
    <property type="match status" value="1"/>
</dbReference>
<dbReference type="InterPro" id="IPR020798">
    <property type="entry name" value="Ribosomal_uL16_CS"/>
</dbReference>
<dbReference type="AlphaFoldDB" id="A0A1F4UDR7"/>
<keyword evidence="4 6" id="KW-0687">Ribonucleoprotein</keyword>
<dbReference type="InterPro" id="IPR036920">
    <property type="entry name" value="Ribosomal_uL16_sf"/>
</dbReference>
<evidence type="ECO:0000256" key="9">
    <source>
        <dbReference type="SAM" id="MobiDB-lite"/>
    </source>
</evidence>
<evidence type="ECO:0000256" key="7">
    <source>
        <dbReference type="RuleBase" id="RU004413"/>
    </source>
</evidence>
<dbReference type="FunFam" id="3.90.1170.10:FF:000001">
    <property type="entry name" value="50S ribosomal protein L16"/>
    <property type="match status" value="1"/>
</dbReference>
<comment type="subunit">
    <text evidence="6 8">Part of the 50S ribosomal subunit.</text>
</comment>
<evidence type="ECO:0000256" key="3">
    <source>
        <dbReference type="ARBA" id="ARBA00022980"/>
    </source>
</evidence>
<dbReference type="PROSITE" id="PS00701">
    <property type="entry name" value="RIBOSOMAL_L16_2"/>
    <property type="match status" value="1"/>
</dbReference>
<comment type="function">
    <text evidence="6 8">Binds 23S rRNA and is also seen to make contacts with the A and possibly P site tRNAs.</text>
</comment>
<evidence type="ECO:0000256" key="1">
    <source>
        <dbReference type="ARBA" id="ARBA00008931"/>
    </source>
</evidence>
<dbReference type="InterPro" id="IPR000114">
    <property type="entry name" value="Ribosomal_uL16_bact-type"/>
</dbReference>
<evidence type="ECO:0000313" key="11">
    <source>
        <dbReference type="Proteomes" id="UP000177025"/>
    </source>
</evidence>
<evidence type="ECO:0000313" key="10">
    <source>
        <dbReference type="EMBL" id="OGC43072.1"/>
    </source>
</evidence>
<dbReference type="GO" id="GO:0019843">
    <property type="term" value="F:rRNA binding"/>
    <property type="evidence" value="ECO:0007669"/>
    <property type="project" value="UniProtKB-UniRule"/>
</dbReference>
<dbReference type="NCBIfam" id="TIGR01164">
    <property type="entry name" value="rplP_bact"/>
    <property type="match status" value="1"/>
</dbReference>
<dbReference type="GO" id="GO:0006412">
    <property type="term" value="P:translation"/>
    <property type="evidence" value="ECO:0007669"/>
    <property type="project" value="UniProtKB-UniRule"/>
</dbReference>
<dbReference type="PRINTS" id="PR00060">
    <property type="entry name" value="RIBOSOMALL16"/>
</dbReference>
<dbReference type="PANTHER" id="PTHR12220:SF13">
    <property type="entry name" value="LARGE RIBOSOMAL SUBUNIT PROTEIN UL16M"/>
    <property type="match status" value="1"/>
</dbReference>
<feature type="compositionally biased region" description="Basic residues" evidence="9">
    <location>
        <begin position="7"/>
        <end position="21"/>
    </location>
</feature>
<evidence type="ECO:0000256" key="5">
    <source>
        <dbReference type="ARBA" id="ARBA00035198"/>
    </source>
</evidence>
<dbReference type="CDD" id="cd01433">
    <property type="entry name" value="Ribosomal_L16_L10e"/>
    <property type="match status" value="1"/>
</dbReference>
<evidence type="ECO:0000256" key="6">
    <source>
        <dbReference type="HAMAP-Rule" id="MF_01342"/>
    </source>
</evidence>
<dbReference type="PANTHER" id="PTHR12220">
    <property type="entry name" value="50S/60S RIBOSOMAL PROTEIN L16"/>
    <property type="match status" value="1"/>
</dbReference>
<keyword evidence="2 6" id="KW-0820">tRNA-binding</keyword>
<comment type="caution">
    <text evidence="10">The sequence shown here is derived from an EMBL/GenBank/DDBJ whole genome shotgun (WGS) entry which is preliminary data.</text>
</comment>
<accession>A0A1F4UDR7</accession>
<dbReference type="Proteomes" id="UP000177025">
    <property type="component" value="Unassembled WGS sequence"/>
</dbReference>
<dbReference type="EMBL" id="MEUM01000038">
    <property type="protein sequence ID" value="OGC43072.1"/>
    <property type="molecule type" value="Genomic_DNA"/>
</dbReference>
<comment type="similarity">
    <text evidence="1 6 7">Belongs to the universal ribosomal protein uL16 family.</text>
</comment>
<protein>
    <recommendedName>
        <fullName evidence="5 6">Large ribosomal subunit protein uL16</fullName>
    </recommendedName>
</protein>
<dbReference type="InterPro" id="IPR016180">
    <property type="entry name" value="Ribosomal_uL16_dom"/>
</dbReference>
<sequence length="143" mass="16234">MLEPKKTKYRKQQRGRMKGKATRGNTIAFGSYGLVALQPCWITARQIEASRVAIAHSMKKGGKMWVRMFPDKPVTKKPAETRMGKGKGAPEFWVCVVKPGRIMFELEGVTEEEARDLLRLAANKLPIRARFVKREAGIHYEGF</sequence>
<dbReference type="GO" id="GO:0003735">
    <property type="term" value="F:structural constituent of ribosome"/>
    <property type="evidence" value="ECO:0007669"/>
    <property type="project" value="InterPro"/>
</dbReference>
<dbReference type="Pfam" id="PF00252">
    <property type="entry name" value="Ribosomal_L16"/>
    <property type="match status" value="1"/>
</dbReference>
<keyword evidence="6 8" id="KW-0694">RNA-binding</keyword>
<gene>
    <name evidence="6" type="primary">rplP</name>
    <name evidence="10" type="ORF">A2Y85_00045</name>
</gene>
<feature type="region of interest" description="Disordered" evidence="9">
    <location>
        <begin position="1"/>
        <end position="22"/>
    </location>
</feature>
<evidence type="ECO:0000256" key="2">
    <source>
        <dbReference type="ARBA" id="ARBA00022555"/>
    </source>
</evidence>
<keyword evidence="3 6" id="KW-0689">Ribosomal protein</keyword>
<dbReference type="GO" id="GO:0000049">
    <property type="term" value="F:tRNA binding"/>
    <property type="evidence" value="ECO:0007669"/>
    <property type="project" value="UniProtKB-KW"/>
</dbReference>
<dbReference type="InterPro" id="IPR047873">
    <property type="entry name" value="Ribosomal_uL16"/>
</dbReference>
<dbReference type="HAMAP" id="MF_01342">
    <property type="entry name" value="Ribosomal_uL16"/>
    <property type="match status" value="1"/>
</dbReference>
<reference evidence="10 11" key="1">
    <citation type="journal article" date="2016" name="Nat. Commun.">
        <title>Thousands of microbial genomes shed light on interconnected biogeochemical processes in an aquifer system.</title>
        <authorList>
            <person name="Anantharaman K."/>
            <person name="Brown C.T."/>
            <person name="Hug L.A."/>
            <person name="Sharon I."/>
            <person name="Castelle C.J."/>
            <person name="Probst A.J."/>
            <person name="Thomas B.C."/>
            <person name="Singh A."/>
            <person name="Wilkins M.J."/>
            <person name="Karaoz U."/>
            <person name="Brodie E.L."/>
            <person name="Williams K.H."/>
            <person name="Hubbard S.S."/>
            <person name="Banfield J.F."/>
        </authorList>
    </citation>
    <scope>NUCLEOTIDE SEQUENCE [LARGE SCALE GENOMIC DNA]</scope>
</reference>
<organism evidence="10 11">
    <name type="scientific">candidate division WOR-3 bacterium RBG_13_43_14</name>
    <dbReference type="NCBI Taxonomy" id="1802590"/>
    <lineage>
        <taxon>Bacteria</taxon>
        <taxon>Bacteria division WOR-3</taxon>
    </lineage>
</organism>
<proteinExistence type="inferred from homology"/>
<evidence type="ECO:0000256" key="4">
    <source>
        <dbReference type="ARBA" id="ARBA00023274"/>
    </source>
</evidence>